<keyword evidence="4" id="KW-1185">Reference proteome</keyword>
<dbReference type="eggNOG" id="COG3144">
    <property type="taxonomic scope" value="Bacteria"/>
</dbReference>
<dbReference type="InterPro" id="IPR021136">
    <property type="entry name" value="Flagellar_hook_control-like_C"/>
</dbReference>
<feature type="compositionally biased region" description="Low complexity" evidence="1">
    <location>
        <begin position="256"/>
        <end position="284"/>
    </location>
</feature>
<dbReference type="HOGENOM" id="CLU_397858_0_0_9"/>
<dbReference type="Proteomes" id="UP000006556">
    <property type="component" value="Chromosome"/>
</dbReference>
<gene>
    <name evidence="3" type="ordered locus">PTH_2083</name>
</gene>
<dbReference type="AlphaFoldDB" id="A5D0F1"/>
<feature type="compositionally biased region" description="Gly residues" evidence="1">
    <location>
        <begin position="289"/>
        <end position="302"/>
    </location>
</feature>
<name>A5D0F1_PELTS</name>
<dbReference type="STRING" id="370438.PTH_2083"/>
<organism evidence="3 4">
    <name type="scientific">Pelotomaculum thermopropionicum (strain DSM 13744 / JCM 10971 / SI)</name>
    <dbReference type="NCBI Taxonomy" id="370438"/>
    <lineage>
        <taxon>Bacteria</taxon>
        <taxon>Bacillati</taxon>
        <taxon>Bacillota</taxon>
        <taxon>Clostridia</taxon>
        <taxon>Eubacteriales</taxon>
        <taxon>Desulfotomaculaceae</taxon>
        <taxon>Pelotomaculum</taxon>
    </lineage>
</organism>
<dbReference type="InterPro" id="IPR038610">
    <property type="entry name" value="FliK-like_C_sf"/>
</dbReference>
<evidence type="ECO:0000259" key="2">
    <source>
        <dbReference type="Pfam" id="PF02120"/>
    </source>
</evidence>
<feature type="region of interest" description="Disordered" evidence="1">
    <location>
        <begin position="179"/>
        <end position="213"/>
    </location>
</feature>
<feature type="domain" description="Flagellar hook-length control protein-like C-terminal" evidence="2">
    <location>
        <begin position="568"/>
        <end position="643"/>
    </location>
</feature>
<evidence type="ECO:0000256" key="1">
    <source>
        <dbReference type="SAM" id="MobiDB-lite"/>
    </source>
</evidence>
<dbReference type="EMBL" id="AP009389">
    <property type="protein sequence ID" value="BAF60264.1"/>
    <property type="molecule type" value="Genomic_DNA"/>
</dbReference>
<feature type="region of interest" description="Disordered" evidence="1">
    <location>
        <begin position="438"/>
        <end position="475"/>
    </location>
</feature>
<accession>A5D0F1</accession>
<feature type="region of interest" description="Disordered" evidence="1">
    <location>
        <begin position="1"/>
        <end position="23"/>
    </location>
</feature>
<evidence type="ECO:0000313" key="3">
    <source>
        <dbReference type="EMBL" id="BAF60264.1"/>
    </source>
</evidence>
<dbReference type="Gene3D" id="3.30.750.140">
    <property type="match status" value="1"/>
</dbReference>
<feature type="region of interest" description="Disordered" evidence="1">
    <location>
        <begin position="249"/>
        <end position="305"/>
    </location>
</feature>
<protein>
    <recommendedName>
        <fullName evidence="2">Flagellar hook-length control protein-like C-terminal domain-containing protein</fullName>
    </recommendedName>
</protein>
<evidence type="ECO:0000313" key="4">
    <source>
        <dbReference type="Proteomes" id="UP000006556"/>
    </source>
</evidence>
<proteinExistence type="predicted"/>
<dbReference type="KEGG" id="pth:PTH_2083"/>
<reference evidence="4" key="1">
    <citation type="journal article" date="2008" name="Genome Res.">
        <title>The genome of Pelotomaculum thermopropionicum reveals niche-associated evolution in anaerobic microbiota.</title>
        <authorList>
            <person name="Kosaka T."/>
            <person name="Kato S."/>
            <person name="Shimoyama T."/>
            <person name="Ishii S."/>
            <person name="Abe T."/>
            <person name="Watanabe K."/>
        </authorList>
    </citation>
    <scope>NUCLEOTIDE SEQUENCE [LARGE SCALE GENOMIC DNA]</scope>
    <source>
        <strain evidence="4">DSM 13744 / JCM 10971 / SI</strain>
    </source>
</reference>
<dbReference type="Pfam" id="PF02120">
    <property type="entry name" value="Flg_hook"/>
    <property type="match status" value="1"/>
</dbReference>
<dbReference type="CDD" id="cd17470">
    <property type="entry name" value="T3SS_Flik_C"/>
    <property type="match status" value="1"/>
</dbReference>
<sequence length="692" mass="70564">MIKVQAGTVNEGLEMPKAGGPPVSRAGAGAGEDFSAVLAGLMSLLGNGQTGQLLPGGDAAAGSCRQGEGEQHLSAVAGESRVMLPDGAWQAPVAALEKLHEHERLADSFGVAVQFPENTAGGGQAVGRELNGMPGVFLEESGREAAFAAAVAGLAGRGAAGQEGESAAVSFPAVDGMLSAGDAPSPSPAQGPLEAGPFRAGDKPQMLPGPAGEPVLVQINGQKGRSEPAAAEAGREQVQPAAVLKSFFGGETAGRPGEAAQPTAEAGAGARFRQAAAGEAAGPGHEYGEGNGLPGQTGGQAGGADLQPVAAWPEASRETGRLQLTPEGNAVAARLETWREAGGLQPGPEKRKDGGVIVLLSKPETVGESGAKQVSAASDLQPGVVAGERNRPAAAGQKVILASGEALTSAGGPEKGKAVSGDVRQAISVYAGNELKAEGQVSRPDADALIPPGRQPEAAVRPEKAGVAGTGGAEEGGAFVAAGHDFKAETGHRGMPEIAQPSQGDLRQVNKAAQSELKNMPAGLGGEPQLLTNAPPQNGNEAPAGRVALHGLNDRLFQEIRHRLKIYEGKPELQVKLMLEPEQLGHITVKLYYHKGELSAHFFTGNEAVKEIIESSLQQLRNSLSSLDLKLNEAFVFLGNGSNDAPGHLFYKNGSVYGKPAYGSNNHIKEGSSGSKPDVNLNRVPGRIDYLV</sequence>